<keyword evidence="3" id="KW-1185">Reference proteome</keyword>
<feature type="transmembrane region" description="Helical" evidence="1">
    <location>
        <begin position="38"/>
        <end position="58"/>
    </location>
</feature>
<name>A0A3N4Q8X6_9BACT</name>
<keyword evidence="1" id="KW-0472">Membrane</keyword>
<evidence type="ECO:0000256" key="1">
    <source>
        <dbReference type="SAM" id="Phobius"/>
    </source>
</evidence>
<keyword evidence="1" id="KW-0812">Transmembrane</keyword>
<proteinExistence type="predicted"/>
<evidence type="ECO:0000313" key="2">
    <source>
        <dbReference type="EMBL" id="RPE08174.1"/>
    </source>
</evidence>
<feature type="transmembrane region" description="Helical" evidence="1">
    <location>
        <begin position="7"/>
        <end position="26"/>
    </location>
</feature>
<comment type="caution">
    <text evidence="2">The sequence shown here is derived from an EMBL/GenBank/DDBJ whole genome shotgun (WGS) entry which is preliminary data.</text>
</comment>
<protein>
    <recommendedName>
        <fullName evidence="4">ATP synthase F0 sector subunit C</fullName>
    </recommendedName>
</protein>
<dbReference type="Proteomes" id="UP000278351">
    <property type="component" value="Unassembled WGS sequence"/>
</dbReference>
<dbReference type="PROSITE" id="PS51257">
    <property type="entry name" value="PROKAR_LIPOPROTEIN"/>
    <property type="match status" value="1"/>
</dbReference>
<accession>A0A3N4Q8X6</accession>
<evidence type="ECO:0008006" key="4">
    <source>
        <dbReference type="Google" id="ProtNLM"/>
    </source>
</evidence>
<sequence length="64" mass="7297">MSNKKGLPFPFIIVAIIVGCAIYKQFDFKTLKFENTALAIIYILTFLLSVFVLVRSIIGNREEK</sequence>
<gene>
    <name evidence="2" type="ORF">EGT74_13990</name>
</gene>
<organism evidence="2 3">
    <name type="scientific">Chitinophaga lutea</name>
    <dbReference type="NCBI Taxonomy" id="2488634"/>
    <lineage>
        <taxon>Bacteria</taxon>
        <taxon>Pseudomonadati</taxon>
        <taxon>Bacteroidota</taxon>
        <taxon>Chitinophagia</taxon>
        <taxon>Chitinophagales</taxon>
        <taxon>Chitinophagaceae</taxon>
        <taxon>Chitinophaga</taxon>
    </lineage>
</organism>
<keyword evidence="1" id="KW-1133">Transmembrane helix</keyword>
<dbReference type="EMBL" id="RPDH01000002">
    <property type="protein sequence ID" value="RPE08174.1"/>
    <property type="molecule type" value="Genomic_DNA"/>
</dbReference>
<evidence type="ECO:0000313" key="3">
    <source>
        <dbReference type="Proteomes" id="UP000278351"/>
    </source>
</evidence>
<dbReference type="AlphaFoldDB" id="A0A3N4Q8X6"/>
<reference evidence="2 3" key="1">
    <citation type="submission" date="2018-11" db="EMBL/GenBank/DDBJ databases">
        <title>Chitinophaga lutea sp.nov., isolate from arsenic contaminated soil.</title>
        <authorList>
            <person name="Zong Y."/>
        </authorList>
    </citation>
    <scope>NUCLEOTIDE SEQUENCE [LARGE SCALE GENOMIC DNA]</scope>
    <source>
        <strain evidence="2 3">ZY74</strain>
    </source>
</reference>